<proteinExistence type="predicted"/>
<accession>A0A4E0R4S7</accession>
<protein>
    <recommendedName>
        <fullName evidence="3">ATP-binding protein</fullName>
    </recommendedName>
</protein>
<name>A0A4E0R4S7_9GAMM</name>
<reference evidence="1 2" key="1">
    <citation type="journal article" date="2016" name="Front. Microbiol.">
        <title>Single-Cell (Meta-)Genomics of a Dimorphic Candidatus Thiomargarita nelsonii Reveals Genomic Plasticity.</title>
        <authorList>
            <person name="Flood B.E."/>
            <person name="Fliss P."/>
            <person name="Jones D.S."/>
            <person name="Dick G.J."/>
            <person name="Jain S."/>
            <person name="Kaster A.K."/>
            <person name="Winkel M."/>
            <person name="Mussmann M."/>
            <person name="Bailey J."/>
        </authorList>
    </citation>
    <scope>NUCLEOTIDE SEQUENCE [LARGE SCALE GENOMIC DNA]</scope>
    <source>
        <strain evidence="1">Hydrate Ridge</strain>
    </source>
</reference>
<dbReference type="SUPFAM" id="SSF52540">
    <property type="entry name" value="P-loop containing nucleoside triphosphate hydrolases"/>
    <property type="match status" value="1"/>
</dbReference>
<evidence type="ECO:0000313" key="1">
    <source>
        <dbReference type="EMBL" id="TGO03201.1"/>
    </source>
</evidence>
<dbReference type="EMBL" id="JSZA02000033">
    <property type="protein sequence ID" value="TGO03201.1"/>
    <property type="molecule type" value="Genomic_DNA"/>
</dbReference>
<dbReference type="InterPro" id="IPR027417">
    <property type="entry name" value="P-loop_NTPase"/>
</dbReference>
<dbReference type="Proteomes" id="UP000030428">
    <property type="component" value="Unassembled WGS sequence"/>
</dbReference>
<evidence type="ECO:0000313" key="2">
    <source>
        <dbReference type="Proteomes" id="UP000030428"/>
    </source>
</evidence>
<sequence length="370" mass="42989">MTFKEFNLTKNPFELIGRSLAFQSEVPVFWAGMKTQKEQIENTYLNANKPRNLILNWGPFGAGKTHAAFYFKNQSILKQNVEFITLYVRTPLEGSNAIEQLLKDIIDDISFTKLKEIIKARIAELGKYQLFNLINSNIKSDVYASALIKLGDCEPKLTEFMYRYVYGNVTRTELKQFQLARALNTEVDYLKFLAGLIVCLTAGNILTRVVLWIDELENLLYYTSKQFKRLTQGIITLVDTNDNFLVFMNYTLNESDIDTLRILIGDTLWSRINQKIVFTELSMEKGLEYCHDLITHYQIEPSTDYFPFEKDSLKVILNSLHTNFLITPYEINKNCSDILYYSLENQVNKVTKERVVSFFNASLTPPFRYI</sequence>
<gene>
    <name evidence="1" type="ORF">PN36_10860</name>
</gene>
<dbReference type="AlphaFoldDB" id="A0A4E0R4S7"/>
<keyword evidence="2" id="KW-1185">Reference proteome</keyword>
<organism evidence="1 2">
    <name type="scientific">Candidatus Thiomargarita nelsonii</name>
    <dbReference type="NCBI Taxonomy" id="1003181"/>
    <lineage>
        <taxon>Bacteria</taxon>
        <taxon>Pseudomonadati</taxon>
        <taxon>Pseudomonadota</taxon>
        <taxon>Gammaproteobacteria</taxon>
        <taxon>Thiotrichales</taxon>
        <taxon>Thiotrichaceae</taxon>
        <taxon>Thiomargarita</taxon>
    </lineage>
</organism>
<comment type="caution">
    <text evidence="1">The sequence shown here is derived from an EMBL/GenBank/DDBJ whole genome shotgun (WGS) entry which is preliminary data.</text>
</comment>
<evidence type="ECO:0008006" key="3">
    <source>
        <dbReference type="Google" id="ProtNLM"/>
    </source>
</evidence>